<dbReference type="PANTHER" id="PTHR30352:SF4">
    <property type="entry name" value="PYRUVATE FORMATE-LYASE 2-ACTIVATING ENZYME"/>
    <property type="match status" value="1"/>
</dbReference>
<keyword evidence="3" id="KW-0949">S-adenosyl-L-methionine</keyword>
<protein>
    <submittedName>
        <fullName evidence="10">Cobalamin-independent glycerol dehydratase small subunit</fullName>
    </submittedName>
</protein>
<keyword evidence="5" id="KW-0408">Iron</keyword>
<evidence type="ECO:0000256" key="4">
    <source>
        <dbReference type="ARBA" id="ARBA00022723"/>
    </source>
</evidence>
<dbReference type="InterPro" id="IPR034457">
    <property type="entry name" value="Organic_radical-activating"/>
</dbReference>
<evidence type="ECO:0000313" key="11">
    <source>
        <dbReference type="Proteomes" id="UP000247389"/>
    </source>
</evidence>
<dbReference type="CDD" id="cd01335">
    <property type="entry name" value="Radical_SAM"/>
    <property type="match status" value="1"/>
</dbReference>
<gene>
    <name evidence="10" type="ORF">C8C78_1564</name>
</gene>
<organism evidence="10 11">
    <name type="scientific">Halanaerobium congolense</name>
    <dbReference type="NCBI Taxonomy" id="54121"/>
    <lineage>
        <taxon>Bacteria</taxon>
        <taxon>Bacillati</taxon>
        <taxon>Bacillota</taxon>
        <taxon>Clostridia</taxon>
        <taxon>Halanaerobiales</taxon>
        <taxon>Halanaerobiaceae</taxon>
        <taxon>Halanaerobium</taxon>
    </lineage>
</organism>
<feature type="domain" description="Radical SAM core" evidence="9">
    <location>
        <begin position="17"/>
        <end position="247"/>
    </location>
</feature>
<keyword evidence="4" id="KW-0479">Metal-binding</keyword>
<dbReference type="PROSITE" id="PS51379">
    <property type="entry name" value="4FE4S_FER_2"/>
    <property type="match status" value="2"/>
</dbReference>
<dbReference type="GO" id="GO:0046872">
    <property type="term" value="F:metal ion binding"/>
    <property type="evidence" value="ECO:0007669"/>
    <property type="project" value="UniProtKB-KW"/>
</dbReference>
<feature type="domain" description="4Fe-4S ferredoxin-type" evidence="8">
    <location>
        <begin position="29"/>
        <end position="55"/>
    </location>
</feature>
<comment type="caution">
    <text evidence="10">The sequence shown here is derived from an EMBL/GenBank/DDBJ whole genome shotgun (WGS) entry which is preliminary data.</text>
</comment>
<dbReference type="InterPro" id="IPR017900">
    <property type="entry name" value="4Fe4S_Fe_S_CS"/>
</dbReference>
<evidence type="ECO:0000256" key="5">
    <source>
        <dbReference type="ARBA" id="ARBA00023004"/>
    </source>
</evidence>
<comment type="cofactor">
    <cofactor evidence="1">
        <name>[4Fe-4S] cluster</name>
        <dbReference type="ChEBI" id="CHEBI:49883"/>
    </cofactor>
</comment>
<evidence type="ECO:0000259" key="8">
    <source>
        <dbReference type="PROSITE" id="PS51379"/>
    </source>
</evidence>
<dbReference type="EMBL" id="QICM01000056">
    <property type="protein sequence ID" value="PXV60204.1"/>
    <property type="molecule type" value="Genomic_DNA"/>
</dbReference>
<comment type="catalytic activity">
    <reaction evidence="7">
        <text>glycyl-[protein] + reduced [flavodoxin] + S-adenosyl-L-methionine = glycin-2-yl radical-[protein] + semiquinone [flavodoxin] + 5'-deoxyadenosine + L-methionine + H(+)</text>
        <dbReference type="Rhea" id="RHEA:61976"/>
        <dbReference type="Rhea" id="RHEA-COMP:10622"/>
        <dbReference type="Rhea" id="RHEA-COMP:14480"/>
        <dbReference type="Rhea" id="RHEA-COMP:15993"/>
        <dbReference type="Rhea" id="RHEA-COMP:15994"/>
        <dbReference type="ChEBI" id="CHEBI:15378"/>
        <dbReference type="ChEBI" id="CHEBI:17319"/>
        <dbReference type="ChEBI" id="CHEBI:29947"/>
        <dbReference type="ChEBI" id="CHEBI:32722"/>
        <dbReference type="ChEBI" id="CHEBI:57618"/>
        <dbReference type="ChEBI" id="CHEBI:57844"/>
        <dbReference type="ChEBI" id="CHEBI:59789"/>
        <dbReference type="ChEBI" id="CHEBI:140311"/>
    </reaction>
</comment>
<feature type="domain" description="4Fe-4S ferredoxin-type" evidence="8">
    <location>
        <begin position="1"/>
        <end position="27"/>
    </location>
</feature>
<accession>A0A318DTP0</accession>
<dbReference type="SUPFAM" id="SSF102114">
    <property type="entry name" value="Radical SAM enzymes"/>
    <property type="match status" value="1"/>
</dbReference>
<dbReference type="SUPFAM" id="SSF54862">
    <property type="entry name" value="4Fe-4S ferredoxins"/>
    <property type="match status" value="1"/>
</dbReference>
<dbReference type="InterPro" id="IPR017896">
    <property type="entry name" value="4Fe4S_Fe-S-bd"/>
</dbReference>
<evidence type="ECO:0000256" key="6">
    <source>
        <dbReference type="ARBA" id="ARBA00023014"/>
    </source>
</evidence>
<dbReference type="Pfam" id="PF04055">
    <property type="entry name" value="Radical_SAM"/>
    <property type="match status" value="1"/>
</dbReference>
<dbReference type="InterPro" id="IPR058240">
    <property type="entry name" value="rSAM_sf"/>
</dbReference>
<dbReference type="PANTHER" id="PTHR30352">
    <property type="entry name" value="PYRUVATE FORMATE-LYASE-ACTIVATING ENZYME"/>
    <property type="match status" value="1"/>
</dbReference>
<evidence type="ECO:0000256" key="3">
    <source>
        <dbReference type="ARBA" id="ARBA00022691"/>
    </source>
</evidence>
<dbReference type="PROSITE" id="PS00198">
    <property type="entry name" value="4FE4S_FER_1"/>
    <property type="match status" value="1"/>
</dbReference>
<evidence type="ECO:0000256" key="2">
    <source>
        <dbReference type="ARBA" id="ARBA00022485"/>
    </source>
</evidence>
<dbReference type="GO" id="GO:0016491">
    <property type="term" value="F:oxidoreductase activity"/>
    <property type="evidence" value="ECO:0007669"/>
    <property type="project" value="InterPro"/>
</dbReference>
<dbReference type="Proteomes" id="UP000247389">
    <property type="component" value="Unassembled WGS sequence"/>
</dbReference>
<evidence type="ECO:0000256" key="1">
    <source>
        <dbReference type="ARBA" id="ARBA00001966"/>
    </source>
</evidence>
<dbReference type="InterPro" id="IPR012839">
    <property type="entry name" value="Organic_radical_activase"/>
</dbReference>
<sequence>MFNPNLCIDCKKCLEVCPTDAVDFDKMGRIDREKCNLCMECVEHCYADALSAEGIESSVEEILFELNKDRIHYRRSNGGITFSGGEALYQPEFLLELLKGCKAHGWHTTIETAGHYPQDILEEIIPWTDLFLYDIKMIDDDKHKEVIGISNQRILENARYAAASSAAVIVRTPIIPGFNDDQESINEIAKFASELKGVKRIDILPYHRLGEDKYNGLGQNYQMGDVESPSNEKMEEIKESIESQDIRCTIGGVD</sequence>
<evidence type="ECO:0000256" key="7">
    <source>
        <dbReference type="ARBA" id="ARBA00047365"/>
    </source>
</evidence>
<dbReference type="Gene3D" id="3.80.30.10">
    <property type="entry name" value="pyruvate-formate lyase- activating enzyme"/>
    <property type="match status" value="1"/>
</dbReference>
<proteinExistence type="predicted"/>
<dbReference type="NCBIfam" id="TIGR02494">
    <property type="entry name" value="PFLE_PFLC"/>
    <property type="match status" value="1"/>
</dbReference>
<keyword evidence="2" id="KW-0004">4Fe-4S</keyword>
<keyword evidence="6" id="KW-0411">Iron-sulfur</keyword>
<dbReference type="Pfam" id="PF00037">
    <property type="entry name" value="Fer4"/>
    <property type="match status" value="1"/>
</dbReference>
<evidence type="ECO:0000313" key="10">
    <source>
        <dbReference type="EMBL" id="PXV60204.1"/>
    </source>
</evidence>
<dbReference type="InterPro" id="IPR007197">
    <property type="entry name" value="rSAM"/>
</dbReference>
<dbReference type="Gene3D" id="3.30.70.20">
    <property type="match status" value="1"/>
</dbReference>
<evidence type="ECO:0000259" key="9">
    <source>
        <dbReference type="PROSITE" id="PS51918"/>
    </source>
</evidence>
<reference evidence="10 11" key="1">
    <citation type="submission" date="2018-04" db="EMBL/GenBank/DDBJ databases">
        <title>Subsurface microbial communities from deep shales in Ohio and West Virginia, USA.</title>
        <authorList>
            <person name="Wrighton K."/>
        </authorList>
    </citation>
    <scope>NUCLEOTIDE SEQUENCE [LARGE SCALE GENOMIC DNA]</scope>
    <source>
        <strain evidence="10 11">MSL28</strain>
    </source>
</reference>
<dbReference type="PROSITE" id="PS51918">
    <property type="entry name" value="RADICAL_SAM"/>
    <property type="match status" value="1"/>
</dbReference>
<dbReference type="GO" id="GO:0051539">
    <property type="term" value="F:4 iron, 4 sulfur cluster binding"/>
    <property type="evidence" value="ECO:0007669"/>
    <property type="project" value="UniProtKB-KW"/>
</dbReference>
<dbReference type="PIRSF" id="PIRSF000371">
    <property type="entry name" value="PFL_act_enz"/>
    <property type="match status" value="1"/>
</dbReference>
<name>A0A318DTP0_9FIRM</name>
<dbReference type="AlphaFoldDB" id="A0A318DTP0"/>